<dbReference type="Pfam" id="PF06477">
    <property type="entry name" value="DUF1091"/>
    <property type="match status" value="1"/>
</dbReference>
<evidence type="ECO:0000313" key="3">
    <source>
        <dbReference type="EMBL" id="KDR14445.1"/>
    </source>
</evidence>
<dbReference type="Proteomes" id="UP000027135">
    <property type="component" value="Unassembled WGS sequence"/>
</dbReference>
<dbReference type="InterPro" id="IPR010512">
    <property type="entry name" value="DUF1091"/>
</dbReference>
<dbReference type="InterPro" id="IPR036846">
    <property type="entry name" value="GM2-AP_sf"/>
</dbReference>
<evidence type="ECO:0000256" key="2">
    <source>
        <dbReference type="SAM" id="SignalP"/>
    </source>
</evidence>
<dbReference type="PANTHER" id="PTHR21112">
    <property type="entry name" value="CHEMOSENSORY PROTEIN A 29A-RELATED"/>
    <property type="match status" value="1"/>
</dbReference>
<dbReference type="SUPFAM" id="SSF63707">
    <property type="entry name" value="Ganglioside M2 (gm2) activator"/>
    <property type="match status" value="1"/>
</dbReference>
<keyword evidence="4" id="KW-1185">Reference proteome</keyword>
<dbReference type="PANTHER" id="PTHR21112:SF0">
    <property type="entry name" value="CHEMOSENSORY PROTEIN A 29A-RELATED"/>
    <property type="match status" value="1"/>
</dbReference>
<organism evidence="3 4">
    <name type="scientific">Zootermopsis nevadensis</name>
    <name type="common">Dampwood termite</name>
    <dbReference type="NCBI Taxonomy" id="136037"/>
    <lineage>
        <taxon>Eukaryota</taxon>
        <taxon>Metazoa</taxon>
        <taxon>Ecdysozoa</taxon>
        <taxon>Arthropoda</taxon>
        <taxon>Hexapoda</taxon>
        <taxon>Insecta</taxon>
        <taxon>Pterygota</taxon>
        <taxon>Neoptera</taxon>
        <taxon>Polyneoptera</taxon>
        <taxon>Dictyoptera</taxon>
        <taxon>Blattodea</taxon>
        <taxon>Blattoidea</taxon>
        <taxon>Termitoidae</taxon>
        <taxon>Termopsidae</taxon>
        <taxon>Zootermopsis</taxon>
    </lineage>
</organism>
<evidence type="ECO:0000256" key="1">
    <source>
        <dbReference type="ARBA" id="ARBA00022729"/>
    </source>
</evidence>
<protein>
    <recommendedName>
        <fullName evidence="5">MD-2-related lipid-recognition domain-containing protein</fullName>
    </recommendedName>
</protein>
<evidence type="ECO:0008006" key="5">
    <source>
        <dbReference type="Google" id="ProtNLM"/>
    </source>
</evidence>
<keyword evidence="1 2" id="KW-0732">Signal</keyword>
<proteinExistence type="predicted"/>
<feature type="signal peptide" evidence="2">
    <location>
        <begin position="1"/>
        <end position="21"/>
    </location>
</feature>
<feature type="chain" id="PRO_5001644501" description="MD-2-related lipid-recognition domain-containing protein" evidence="2">
    <location>
        <begin position="22"/>
        <end position="171"/>
    </location>
</feature>
<evidence type="ECO:0000313" key="4">
    <source>
        <dbReference type="Proteomes" id="UP000027135"/>
    </source>
</evidence>
<dbReference type="OrthoDB" id="8187643at2759"/>
<reference evidence="3 4" key="1">
    <citation type="journal article" date="2014" name="Nat. Commun.">
        <title>Molecular traces of alternative social organization in a termite genome.</title>
        <authorList>
            <person name="Terrapon N."/>
            <person name="Li C."/>
            <person name="Robertson H.M."/>
            <person name="Ji L."/>
            <person name="Meng X."/>
            <person name="Booth W."/>
            <person name="Chen Z."/>
            <person name="Childers C.P."/>
            <person name="Glastad K.M."/>
            <person name="Gokhale K."/>
            <person name="Gowin J."/>
            <person name="Gronenberg W."/>
            <person name="Hermansen R.A."/>
            <person name="Hu H."/>
            <person name="Hunt B.G."/>
            <person name="Huylmans A.K."/>
            <person name="Khalil S.M."/>
            <person name="Mitchell R.D."/>
            <person name="Munoz-Torres M.C."/>
            <person name="Mustard J.A."/>
            <person name="Pan H."/>
            <person name="Reese J.T."/>
            <person name="Scharf M.E."/>
            <person name="Sun F."/>
            <person name="Vogel H."/>
            <person name="Xiao J."/>
            <person name="Yang W."/>
            <person name="Yang Z."/>
            <person name="Yang Z."/>
            <person name="Zhou J."/>
            <person name="Zhu J."/>
            <person name="Brent C.S."/>
            <person name="Elsik C.G."/>
            <person name="Goodisman M.A."/>
            <person name="Liberles D.A."/>
            <person name="Roe R.M."/>
            <person name="Vargo E.L."/>
            <person name="Vilcinskas A."/>
            <person name="Wang J."/>
            <person name="Bornberg-Bauer E."/>
            <person name="Korb J."/>
            <person name="Zhang G."/>
            <person name="Liebig J."/>
        </authorList>
    </citation>
    <scope>NUCLEOTIDE SEQUENCE [LARGE SCALE GENOMIC DNA]</scope>
    <source>
        <tissue evidence="3">Whole organism</tissue>
    </source>
</reference>
<accession>A0A067QYC2</accession>
<dbReference type="InParanoid" id="A0A067QYC2"/>
<dbReference type="FunCoup" id="A0A067QYC2">
    <property type="interactions" value="16"/>
</dbReference>
<gene>
    <name evidence="3" type="ORF">L798_11614</name>
</gene>
<dbReference type="AlphaFoldDB" id="A0A067QYC2"/>
<dbReference type="EMBL" id="KK852879">
    <property type="protein sequence ID" value="KDR14445.1"/>
    <property type="molecule type" value="Genomic_DNA"/>
</dbReference>
<dbReference type="Gene3D" id="2.70.220.10">
    <property type="entry name" value="Ganglioside GM2 activator"/>
    <property type="match status" value="1"/>
</dbReference>
<name>A0A067QYC2_ZOONE</name>
<sequence>MIAISTVIWALTILVYHHAQGDPSYEIQITEIKSISDNKEYVDPVELSAGTSTISIKSTVKKEVPQDAICETLFYKNVDGNFKKSPIGIAAAPCCEVMFENELFKRIMENQNVPKACPFTPGTYSVENYALDTSKHKNPPRGEYRANFTASLPSEGIIYGVLLTFSIVDKA</sequence>